<keyword evidence="5" id="KW-0479">Metal-binding</keyword>
<dbReference type="AlphaFoldDB" id="A0A8I6RDR5"/>
<accession>A0A8I6RDR5</accession>
<dbReference type="PROSITE" id="PS51270">
    <property type="entry name" value="ZF_CTCHY"/>
    <property type="match status" value="1"/>
</dbReference>
<dbReference type="Proteomes" id="UP000494040">
    <property type="component" value="Unassembled WGS sequence"/>
</dbReference>
<evidence type="ECO:0000313" key="8">
    <source>
        <dbReference type="Proteomes" id="UP000494040"/>
    </source>
</evidence>
<evidence type="ECO:0000259" key="6">
    <source>
        <dbReference type="PROSITE" id="PS51270"/>
    </source>
</evidence>
<comment type="subcellular location">
    <subcellularLocation>
        <location evidence="1">Cytoplasm</location>
    </subcellularLocation>
</comment>
<dbReference type="InterPro" id="IPR041370">
    <property type="entry name" value="Mlase_EEF1AKMT1/ZCCHC4"/>
</dbReference>
<keyword evidence="4" id="KW-0808">Transferase</keyword>
<evidence type="ECO:0000256" key="1">
    <source>
        <dbReference type="ARBA" id="ARBA00004496"/>
    </source>
</evidence>
<keyword evidence="3" id="KW-0489">Methyltransferase</keyword>
<dbReference type="EnsemblMetazoa" id="XM_014385854.2">
    <property type="protein sequence ID" value="XP_014241340.1"/>
    <property type="gene ID" value="LOC106662048"/>
</dbReference>
<evidence type="ECO:0000256" key="2">
    <source>
        <dbReference type="ARBA" id="ARBA00022490"/>
    </source>
</evidence>
<organism evidence="7 8">
    <name type="scientific">Cimex lectularius</name>
    <name type="common">Bed bug</name>
    <name type="synonym">Acanthia lectularia</name>
    <dbReference type="NCBI Taxonomy" id="79782"/>
    <lineage>
        <taxon>Eukaryota</taxon>
        <taxon>Metazoa</taxon>
        <taxon>Ecdysozoa</taxon>
        <taxon>Arthropoda</taxon>
        <taxon>Hexapoda</taxon>
        <taxon>Insecta</taxon>
        <taxon>Pterygota</taxon>
        <taxon>Neoptera</taxon>
        <taxon>Paraneoptera</taxon>
        <taxon>Hemiptera</taxon>
        <taxon>Heteroptera</taxon>
        <taxon>Panheteroptera</taxon>
        <taxon>Cimicomorpha</taxon>
        <taxon>Cimicidae</taxon>
        <taxon>Cimex</taxon>
    </lineage>
</organism>
<dbReference type="PROSITE" id="PS50216">
    <property type="entry name" value="DHHC"/>
    <property type="match status" value="1"/>
</dbReference>
<evidence type="ECO:0000256" key="3">
    <source>
        <dbReference type="ARBA" id="ARBA00022603"/>
    </source>
</evidence>
<dbReference type="OMA" id="FPYFMEH"/>
<dbReference type="Pfam" id="PF10237">
    <property type="entry name" value="N6-adenineMlase"/>
    <property type="match status" value="1"/>
</dbReference>
<protein>
    <recommendedName>
        <fullName evidence="6">CTCHY-type domain-containing protein</fullName>
    </recommendedName>
</protein>
<keyword evidence="5" id="KW-0862">Zinc</keyword>
<keyword evidence="8" id="KW-1185">Reference proteome</keyword>
<evidence type="ECO:0000313" key="7">
    <source>
        <dbReference type="EnsemblMetazoa" id="XP_014241340.1"/>
    </source>
</evidence>
<dbReference type="InterPro" id="IPR039846">
    <property type="entry name" value="ZCCHC4"/>
</dbReference>
<dbReference type="GO" id="GO:0005737">
    <property type="term" value="C:cytoplasm"/>
    <property type="evidence" value="ECO:0007669"/>
    <property type="project" value="UniProtKB-SubCell"/>
</dbReference>
<dbReference type="GO" id="GO:0008988">
    <property type="term" value="F:rRNA (adenine-N6-)-methyltransferase activity"/>
    <property type="evidence" value="ECO:0007669"/>
    <property type="project" value="InterPro"/>
</dbReference>
<keyword evidence="5" id="KW-0863">Zinc-finger</keyword>
<reference evidence="7" key="1">
    <citation type="submission" date="2022-01" db="UniProtKB">
        <authorList>
            <consortium name="EnsemblMetazoa"/>
        </authorList>
    </citation>
    <scope>IDENTIFICATION</scope>
</reference>
<feature type="domain" description="CTCHY-type" evidence="6">
    <location>
        <begin position="326"/>
        <end position="398"/>
    </location>
</feature>
<proteinExistence type="predicted"/>
<dbReference type="GO" id="GO:0008270">
    <property type="term" value="F:zinc ion binding"/>
    <property type="evidence" value="ECO:0007669"/>
    <property type="project" value="UniProtKB-KW"/>
</dbReference>
<dbReference type="InterPro" id="IPR017921">
    <property type="entry name" value="Znf_CTCHY"/>
</dbReference>
<dbReference type="PANTHER" id="PTHR13493">
    <property type="entry name" value="ZINC FINGER CCHC DOMAIN-CONTAINING"/>
    <property type="match status" value="1"/>
</dbReference>
<dbReference type="PANTHER" id="PTHR13493:SF3">
    <property type="entry name" value="RRNA N6-ADENOSINE-METHYLTRANSFERASE ZCCHC4"/>
    <property type="match status" value="1"/>
</dbReference>
<dbReference type="KEGG" id="clec:106662048"/>
<sequence>MSVTRVDCDNLEKNPECPHGPTLLFTRIVKGRPQRFFACSACRDRKDCPFFLLEGEKVTESKLLSWKVLRDELNPDVSPELLRTAYEEAKSQEAAERTFCYDCGRFVVSELSDHATHEMKKKVSDEAMLIPSKILDPKQNDKKEAQFWFDKSTKDFIVRSIKKLNIDNVLCIGCPTLHEILHCDMPSLLLDLDYRYYSFYGEDEFLWFNMFNFHFMRKPEESKEALRKHLSKDVCVVIDPPFGARLEPISYLLKKLKEMCALQLQVFLVLPYFMEPQVVRHLKGFEMLDFVVDYSNHTKFRSKGKPGPVRLFTDADPEVFEMPRESGYWFCAECRRWRAQGNRHCNNCMTCTSKNGESYLHCPLCDKCVKKTWAHCVLCGICSYPEGHTCQKQGNKERKIEKHNKKKKR</sequence>
<evidence type="ECO:0000256" key="4">
    <source>
        <dbReference type="ARBA" id="ARBA00022679"/>
    </source>
</evidence>
<dbReference type="InterPro" id="IPR037275">
    <property type="entry name" value="Znf_CTCHY_sf"/>
</dbReference>
<dbReference type="OrthoDB" id="431817at2759"/>
<gene>
    <name evidence="7" type="primary">106662048</name>
</gene>
<evidence type="ECO:0000256" key="5">
    <source>
        <dbReference type="PROSITE-ProRule" id="PRU00965"/>
    </source>
</evidence>
<dbReference type="GO" id="GO:0005730">
    <property type="term" value="C:nucleolus"/>
    <property type="evidence" value="ECO:0007669"/>
    <property type="project" value="TreeGrafter"/>
</dbReference>
<dbReference type="SUPFAM" id="SSF161245">
    <property type="entry name" value="Zinc hairpin stack"/>
    <property type="match status" value="1"/>
</dbReference>
<name>A0A8I6RDR5_CIMLE</name>
<keyword evidence="2" id="KW-0963">Cytoplasm</keyword>